<dbReference type="AlphaFoldDB" id="A0A0F9CIA7"/>
<comment type="caution">
    <text evidence="2">The sequence shown here is derived from an EMBL/GenBank/DDBJ whole genome shotgun (WGS) entry which is preliminary data.</text>
</comment>
<name>A0A0F9CIA7_9ZZZZ</name>
<reference evidence="2" key="1">
    <citation type="journal article" date="2015" name="Nature">
        <title>Complex archaea that bridge the gap between prokaryotes and eukaryotes.</title>
        <authorList>
            <person name="Spang A."/>
            <person name="Saw J.H."/>
            <person name="Jorgensen S.L."/>
            <person name="Zaremba-Niedzwiedzka K."/>
            <person name="Martijn J."/>
            <person name="Lind A.E."/>
            <person name="van Eijk R."/>
            <person name="Schleper C."/>
            <person name="Guy L."/>
            <person name="Ettema T.J."/>
        </authorList>
    </citation>
    <scope>NUCLEOTIDE SEQUENCE</scope>
</reference>
<accession>A0A0F9CIA7</accession>
<evidence type="ECO:0000259" key="1">
    <source>
        <dbReference type="Pfam" id="PF25692"/>
    </source>
</evidence>
<feature type="domain" description="Depolymerase 2 capsule K5-specific C-terminal" evidence="1">
    <location>
        <begin position="30"/>
        <end position="93"/>
    </location>
</feature>
<organism evidence="2">
    <name type="scientific">marine sediment metagenome</name>
    <dbReference type="NCBI Taxonomy" id="412755"/>
    <lineage>
        <taxon>unclassified sequences</taxon>
        <taxon>metagenomes</taxon>
        <taxon>ecological metagenomes</taxon>
    </lineage>
</organism>
<dbReference type="InterPro" id="IPR057996">
    <property type="entry name" value="K52_C"/>
</dbReference>
<evidence type="ECO:0000313" key="2">
    <source>
        <dbReference type="EMBL" id="KKL49028.1"/>
    </source>
</evidence>
<dbReference type="EMBL" id="LAZR01033110">
    <property type="protein sequence ID" value="KKL49028.1"/>
    <property type="molecule type" value="Genomic_DNA"/>
</dbReference>
<protein>
    <recommendedName>
        <fullName evidence="1">Depolymerase 2 capsule K5-specific C-terminal domain-containing protein</fullName>
    </recommendedName>
</protein>
<gene>
    <name evidence="2" type="ORF">LCGC14_2319610</name>
</gene>
<sequence>MPEITRPLDLKPLLVELADDATPTVDSITLAKTGGTTTITDFDDGVLGQTFKLLAKHAITITDGTNILLSGSVDFVMAIGDVLTLTMFDDQVWEEVSRKVNL</sequence>
<proteinExistence type="predicted"/>
<dbReference type="Pfam" id="PF25692">
    <property type="entry name" value="Phage_depo_C"/>
    <property type="match status" value="1"/>
</dbReference>